<dbReference type="SUPFAM" id="SSF46689">
    <property type="entry name" value="Homeodomain-like"/>
    <property type="match status" value="1"/>
</dbReference>
<evidence type="ECO:0000256" key="2">
    <source>
        <dbReference type="ARBA" id="ARBA00023125"/>
    </source>
</evidence>
<dbReference type="PANTHER" id="PTHR47506:SF7">
    <property type="entry name" value="TRANSCRIPTIONAL REGULATORY PROTEIN"/>
    <property type="match status" value="1"/>
</dbReference>
<evidence type="ECO:0000256" key="4">
    <source>
        <dbReference type="PROSITE-ProRule" id="PRU00335"/>
    </source>
</evidence>
<keyword evidence="2 4" id="KW-0238">DNA-binding</keyword>
<dbReference type="EMBL" id="LLZH01000040">
    <property type="protein sequence ID" value="KUL39894.1"/>
    <property type="molecule type" value="Genomic_DNA"/>
</dbReference>
<keyword evidence="3" id="KW-0804">Transcription</keyword>
<evidence type="ECO:0000313" key="6">
    <source>
        <dbReference type="EMBL" id="KUL39894.1"/>
    </source>
</evidence>
<dbReference type="Gene3D" id="1.10.10.60">
    <property type="entry name" value="Homeodomain-like"/>
    <property type="match status" value="1"/>
</dbReference>
<dbReference type="Proteomes" id="UP000053244">
    <property type="component" value="Unassembled WGS sequence"/>
</dbReference>
<organism evidence="6 7">
    <name type="scientific">Actinoplanes awajinensis subsp. mycoplanecinus</name>
    <dbReference type="NCBI Taxonomy" id="135947"/>
    <lineage>
        <taxon>Bacteria</taxon>
        <taxon>Bacillati</taxon>
        <taxon>Actinomycetota</taxon>
        <taxon>Actinomycetes</taxon>
        <taxon>Micromonosporales</taxon>
        <taxon>Micromonosporaceae</taxon>
        <taxon>Actinoplanes</taxon>
    </lineage>
</organism>
<feature type="DNA-binding region" description="H-T-H motif" evidence="4">
    <location>
        <begin position="33"/>
        <end position="52"/>
    </location>
</feature>
<sequence length="177" mass="18260">MARVSQAQARENRERIVATAARLFRERGVAGVSVADVSAAAGLTHGGFYKQFASKDALVDEAIGYAFQQQAARLGDSAGLPAFLDTYLSTGHRDDPGPGCPTAGFAGDVARAAGGPAARQTYADGVAAYARMLGTDGEPDLAAVSMLVGALMLSRATAGTEISEQLLTAARDRLREG</sequence>
<evidence type="ECO:0000313" key="7">
    <source>
        <dbReference type="Proteomes" id="UP000053244"/>
    </source>
</evidence>
<dbReference type="InterPro" id="IPR009057">
    <property type="entry name" value="Homeodomain-like_sf"/>
</dbReference>
<proteinExistence type="predicted"/>
<dbReference type="PRINTS" id="PR00455">
    <property type="entry name" value="HTHTETR"/>
</dbReference>
<dbReference type="AlphaFoldDB" id="A0A0X3V5G5"/>
<keyword evidence="1" id="KW-0805">Transcription regulation</keyword>
<feature type="domain" description="HTH tetR-type" evidence="5">
    <location>
        <begin position="10"/>
        <end position="70"/>
    </location>
</feature>
<name>A0A0X3V5G5_9ACTN</name>
<keyword evidence="7" id="KW-1185">Reference proteome</keyword>
<gene>
    <name evidence="6" type="ORF">ADL15_08715</name>
</gene>
<comment type="caution">
    <text evidence="6">The sequence shown here is derived from an EMBL/GenBank/DDBJ whole genome shotgun (WGS) entry which is preliminary data.</text>
</comment>
<protein>
    <submittedName>
        <fullName evidence="6">TetR family transcriptional regulator</fullName>
    </submittedName>
</protein>
<accession>A0A0X3V5G5</accession>
<dbReference type="RefSeq" id="WP_067686888.1">
    <property type="nucleotide sequence ID" value="NZ_LLZH01000040.1"/>
</dbReference>
<dbReference type="InterPro" id="IPR036271">
    <property type="entry name" value="Tet_transcr_reg_TetR-rel_C_sf"/>
</dbReference>
<reference evidence="6 7" key="1">
    <citation type="submission" date="2015-10" db="EMBL/GenBank/DDBJ databases">
        <authorList>
            <person name="Gilbert D.G."/>
        </authorList>
    </citation>
    <scope>NUCLEOTIDE SEQUENCE [LARGE SCALE GENOMIC DNA]</scope>
    <source>
        <strain evidence="6 7">NRRL B-16712</strain>
    </source>
</reference>
<dbReference type="OrthoDB" id="7252896at2"/>
<dbReference type="SUPFAM" id="SSF48498">
    <property type="entry name" value="Tetracyclin repressor-like, C-terminal domain"/>
    <property type="match status" value="1"/>
</dbReference>
<evidence type="ECO:0000256" key="1">
    <source>
        <dbReference type="ARBA" id="ARBA00023015"/>
    </source>
</evidence>
<dbReference type="PANTHER" id="PTHR47506">
    <property type="entry name" value="TRANSCRIPTIONAL REGULATORY PROTEIN"/>
    <property type="match status" value="1"/>
</dbReference>
<evidence type="ECO:0000256" key="3">
    <source>
        <dbReference type="ARBA" id="ARBA00023163"/>
    </source>
</evidence>
<dbReference type="Pfam" id="PF00440">
    <property type="entry name" value="TetR_N"/>
    <property type="match status" value="1"/>
</dbReference>
<dbReference type="GO" id="GO:0003677">
    <property type="term" value="F:DNA binding"/>
    <property type="evidence" value="ECO:0007669"/>
    <property type="project" value="UniProtKB-UniRule"/>
</dbReference>
<evidence type="ECO:0000259" key="5">
    <source>
        <dbReference type="PROSITE" id="PS50977"/>
    </source>
</evidence>
<dbReference type="PROSITE" id="PS50977">
    <property type="entry name" value="HTH_TETR_2"/>
    <property type="match status" value="1"/>
</dbReference>
<dbReference type="Gene3D" id="1.10.357.10">
    <property type="entry name" value="Tetracycline Repressor, domain 2"/>
    <property type="match status" value="1"/>
</dbReference>
<dbReference type="InterPro" id="IPR001647">
    <property type="entry name" value="HTH_TetR"/>
</dbReference>